<evidence type="ECO:0000313" key="13">
    <source>
        <dbReference type="Proteomes" id="UP000267145"/>
    </source>
</evidence>
<evidence type="ECO:0000256" key="1">
    <source>
        <dbReference type="ARBA" id="ARBA00001462"/>
    </source>
</evidence>
<dbReference type="SUPFAM" id="SSF75005">
    <property type="entry name" value="Arabinanase/levansucrase/invertase"/>
    <property type="match status" value="1"/>
</dbReference>
<evidence type="ECO:0000259" key="11">
    <source>
        <dbReference type="Pfam" id="PF05270"/>
    </source>
</evidence>
<dbReference type="InterPro" id="IPR007934">
    <property type="entry name" value="AbfB_ABD"/>
</dbReference>
<dbReference type="Pfam" id="PF05270">
    <property type="entry name" value="AbfB"/>
    <property type="match status" value="1"/>
</dbReference>
<evidence type="ECO:0000256" key="7">
    <source>
        <dbReference type="PIRSR" id="PIRSR606710-1"/>
    </source>
</evidence>
<comment type="caution">
    <text evidence="12">The sequence shown here is derived from an EMBL/GenBank/DDBJ whole genome shotgun (WGS) entry which is preliminary data.</text>
</comment>
<dbReference type="AlphaFoldDB" id="A0A3M9YFY0"/>
<evidence type="ECO:0000256" key="2">
    <source>
        <dbReference type="ARBA" id="ARBA00009865"/>
    </source>
</evidence>
<evidence type="ECO:0000256" key="8">
    <source>
        <dbReference type="PIRSR" id="PIRSR606710-2"/>
    </source>
</evidence>
<organism evidence="12 13">
    <name type="scientific">Verticillium nonalfalfae</name>
    <dbReference type="NCBI Taxonomy" id="1051616"/>
    <lineage>
        <taxon>Eukaryota</taxon>
        <taxon>Fungi</taxon>
        <taxon>Dikarya</taxon>
        <taxon>Ascomycota</taxon>
        <taxon>Pezizomycotina</taxon>
        <taxon>Sordariomycetes</taxon>
        <taxon>Hypocreomycetidae</taxon>
        <taxon>Glomerellales</taxon>
        <taxon>Plectosphaerellaceae</taxon>
        <taxon>Verticillium</taxon>
    </lineage>
</organism>
<feature type="signal peptide" evidence="10">
    <location>
        <begin position="1"/>
        <end position="25"/>
    </location>
</feature>
<dbReference type="InterPro" id="IPR006710">
    <property type="entry name" value="Glyco_hydro_43"/>
</dbReference>
<feature type="chain" id="PRO_5018065031" description="non-reducing end alpha-L-arabinofuranosidase" evidence="10">
    <location>
        <begin position="26"/>
        <end position="490"/>
    </location>
</feature>
<dbReference type="STRING" id="1051616.A0A3M9YFY0"/>
<keyword evidence="6 9" id="KW-0326">Glycosidase</keyword>
<dbReference type="Proteomes" id="UP000267145">
    <property type="component" value="Unassembled WGS sequence"/>
</dbReference>
<dbReference type="Gene3D" id="2.115.10.20">
    <property type="entry name" value="Glycosyl hydrolase domain, family 43"/>
    <property type="match status" value="1"/>
</dbReference>
<dbReference type="GO" id="GO:0046373">
    <property type="term" value="P:L-arabinose metabolic process"/>
    <property type="evidence" value="ECO:0007669"/>
    <property type="project" value="InterPro"/>
</dbReference>
<dbReference type="PANTHER" id="PTHR43817">
    <property type="entry name" value="GLYCOSYL HYDROLASE"/>
    <property type="match status" value="1"/>
</dbReference>
<feature type="site" description="Important for catalytic activity, responsible for pKa modulation of the active site Glu and correct orientation of both the proton donor and substrate" evidence="8">
    <location>
        <position position="167"/>
    </location>
</feature>
<keyword evidence="4 10" id="KW-0732">Signal</keyword>
<dbReference type="Pfam" id="PF04616">
    <property type="entry name" value="Glyco_hydro_43"/>
    <property type="match status" value="1"/>
</dbReference>
<evidence type="ECO:0000256" key="10">
    <source>
        <dbReference type="SAM" id="SignalP"/>
    </source>
</evidence>
<evidence type="ECO:0000256" key="4">
    <source>
        <dbReference type="ARBA" id="ARBA00022729"/>
    </source>
</evidence>
<evidence type="ECO:0000313" key="12">
    <source>
        <dbReference type="EMBL" id="RNJ58822.1"/>
    </source>
</evidence>
<dbReference type="PANTHER" id="PTHR43817:SF1">
    <property type="entry name" value="HYDROLASE, FAMILY 43, PUTATIVE (AFU_ORTHOLOGUE AFUA_3G01660)-RELATED"/>
    <property type="match status" value="1"/>
</dbReference>
<name>A0A3M9YFY0_9PEZI</name>
<dbReference type="RefSeq" id="XP_028496980.1">
    <property type="nucleotide sequence ID" value="XM_028638360.1"/>
</dbReference>
<comment type="similarity">
    <text evidence="2 9">Belongs to the glycosyl hydrolase 43 family.</text>
</comment>
<dbReference type="GeneID" id="39607876"/>
<gene>
    <name evidence="12" type="ORF">D7B24_004187</name>
</gene>
<accession>A0A3M9YFY0</accession>
<dbReference type="EC" id="3.2.1.55" evidence="3"/>
<dbReference type="GO" id="GO:0046556">
    <property type="term" value="F:alpha-L-arabinofuranosidase activity"/>
    <property type="evidence" value="ECO:0007669"/>
    <property type="project" value="UniProtKB-EC"/>
</dbReference>
<feature type="domain" description="Alpha-L-arabinofuranosidase B arabinose-binding" evidence="11">
    <location>
        <begin position="357"/>
        <end position="472"/>
    </location>
</feature>
<dbReference type="Gene3D" id="2.80.10.50">
    <property type="match status" value="1"/>
</dbReference>
<dbReference type="CDD" id="cd18817">
    <property type="entry name" value="GH43f_LbAraf43-like"/>
    <property type="match status" value="1"/>
</dbReference>
<evidence type="ECO:0000256" key="9">
    <source>
        <dbReference type="RuleBase" id="RU361187"/>
    </source>
</evidence>
<dbReference type="SUPFAM" id="SSF110221">
    <property type="entry name" value="AbfB domain"/>
    <property type="match status" value="1"/>
</dbReference>
<feature type="active site" description="Proton acceptor" evidence="7">
    <location>
        <position position="53"/>
    </location>
</feature>
<feature type="active site" description="Proton donor" evidence="7">
    <location>
        <position position="230"/>
    </location>
</feature>
<keyword evidence="5 9" id="KW-0378">Hydrolase</keyword>
<dbReference type="InterPro" id="IPR023296">
    <property type="entry name" value="Glyco_hydro_beta-prop_sf"/>
</dbReference>
<protein>
    <recommendedName>
        <fullName evidence="3">non-reducing end alpha-L-arabinofuranosidase</fullName>
        <ecNumber evidence="3">3.2.1.55</ecNumber>
    </recommendedName>
</protein>
<dbReference type="CDD" id="cd23265">
    <property type="entry name" value="beta-trefoil_ABD_ABFB-like"/>
    <property type="match status" value="1"/>
</dbReference>
<reference evidence="12 13" key="1">
    <citation type="submission" date="2018-10" db="EMBL/GenBank/DDBJ databases">
        <title>Genome sequence of Verticillium nonalfalfae VnAa140.</title>
        <authorList>
            <person name="Stajich J.E."/>
            <person name="Kasson M.T."/>
        </authorList>
    </citation>
    <scope>NUCLEOTIDE SEQUENCE [LARGE SCALE GENOMIC DNA]</scope>
    <source>
        <strain evidence="12 13">VnAa140</strain>
    </source>
</reference>
<dbReference type="EMBL" id="RBVV01000023">
    <property type="protein sequence ID" value="RNJ58822.1"/>
    <property type="molecule type" value="Genomic_DNA"/>
</dbReference>
<evidence type="ECO:0000256" key="3">
    <source>
        <dbReference type="ARBA" id="ARBA00012670"/>
    </source>
</evidence>
<evidence type="ECO:0000256" key="6">
    <source>
        <dbReference type="ARBA" id="ARBA00023295"/>
    </source>
</evidence>
<keyword evidence="13" id="KW-1185">Reference proteome</keyword>
<sequence>MARIRRKIISAAFVVLGTIVSLSTSSLSPAVMSPAVMSPPVSYNNVLIHQRADPQIVRHTDGWYYFTASVPEYDRVILRRSETIQGLADAEEVAVWTRAASNAGVGYVWAPELHYIDDKWYIYFALGRAAPFDIRMFVIEGTGDNALTADWVEKGFITSDWDTFSLDATTFVVKGTRYLCWAQSDPNWQNGVGTGLMLAPMENPWSIRKPAIVITRPELPWERIGHNVNEGAYVLERNGKLFLTYSASATDHNYAMGLLTADADADLMDPTSWRKSQEPVFTSNAQTSQWGPGHSAFTVSEDGLSDLLVFHARQYKEIEGEPLNNPDRHTRIQKLYWNADGTPNFGIPVSDGETPSRLRSSANSTQYIRHNEQGFVTVEADIGSLGENIFRIVSPGLAGKDEVSIESASQPGSFLRVSGSSVEIHPYDNSTEFGFSSSFFHREGLSDPKGVSFEVGKDSGLYIASESNGLGVVNIADIKGRLDVATFYKE</sequence>
<dbReference type="InterPro" id="IPR036195">
    <property type="entry name" value="AbfB_ABD_sf"/>
</dbReference>
<proteinExistence type="inferred from homology"/>
<comment type="catalytic activity">
    <reaction evidence="1">
        <text>Hydrolysis of terminal non-reducing alpha-L-arabinofuranoside residues in alpha-L-arabinosides.</text>
        <dbReference type="EC" id="3.2.1.55"/>
    </reaction>
</comment>
<evidence type="ECO:0000256" key="5">
    <source>
        <dbReference type="ARBA" id="ARBA00022801"/>
    </source>
</evidence>